<sequence>MGGLPLQAFAVSTFESMMIGNGMLECLVWSCMQNMYMITSESNYLHSKAKREGIFKRKPGITFGCNCDHTLFKRNHCTSVGRKGVGGGGGTASTVATWNRAFSQ</sequence>
<organism evidence="1">
    <name type="scientific">Eutreptiella gymnastica</name>
    <dbReference type="NCBI Taxonomy" id="73025"/>
    <lineage>
        <taxon>Eukaryota</taxon>
        <taxon>Discoba</taxon>
        <taxon>Euglenozoa</taxon>
        <taxon>Euglenida</taxon>
        <taxon>Spirocuta</taxon>
        <taxon>Euglenophyceae</taxon>
        <taxon>Eutreptiales</taxon>
        <taxon>Eutreptiaceae</taxon>
        <taxon>Eutreptiella</taxon>
    </lineage>
</organism>
<accession>A0A7S1JEG0</accession>
<dbReference type="EMBL" id="HBGA01143212">
    <property type="protein sequence ID" value="CAD9041184.1"/>
    <property type="molecule type" value="Transcribed_RNA"/>
</dbReference>
<evidence type="ECO:0000313" key="1">
    <source>
        <dbReference type="EMBL" id="CAD9041184.1"/>
    </source>
</evidence>
<name>A0A7S1JEG0_9EUGL</name>
<proteinExistence type="predicted"/>
<gene>
    <name evidence="1" type="ORF">EGYM00392_LOCUS52359</name>
</gene>
<dbReference type="AlphaFoldDB" id="A0A7S1JEG0"/>
<protein>
    <submittedName>
        <fullName evidence="1">Uncharacterized protein</fullName>
    </submittedName>
</protein>
<reference evidence="1" key="1">
    <citation type="submission" date="2021-01" db="EMBL/GenBank/DDBJ databases">
        <authorList>
            <person name="Corre E."/>
            <person name="Pelletier E."/>
            <person name="Niang G."/>
            <person name="Scheremetjew M."/>
            <person name="Finn R."/>
            <person name="Kale V."/>
            <person name="Holt S."/>
            <person name="Cochrane G."/>
            <person name="Meng A."/>
            <person name="Brown T."/>
            <person name="Cohen L."/>
        </authorList>
    </citation>
    <scope>NUCLEOTIDE SEQUENCE</scope>
    <source>
        <strain evidence="1">NIES-381</strain>
    </source>
</reference>